<dbReference type="Gene3D" id="1.20.5.300">
    <property type="match status" value="1"/>
</dbReference>
<dbReference type="HAMAP" id="MF_00715">
    <property type="entry name" value="SlyX"/>
    <property type="match status" value="1"/>
</dbReference>
<reference evidence="3 4" key="1">
    <citation type="journal article" date="2013" name="Int. J. Syst. Evol. Microbiol.">
        <title>Celerinatantimonas yamalensis sp. nov., a cold-adapted diazotrophic bacterium from a cold permafrost brine.</title>
        <authorList>
            <person name="Shcherbakova V."/>
            <person name="Chuvilskaya N."/>
            <person name="Rivkina E."/>
            <person name="Demidov N."/>
            <person name="Uchaeva V."/>
            <person name="Suetin S."/>
            <person name="Suzina N."/>
            <person name="Gilichinsky D."/>
        </authorList>
    </citation>
    <scope>NUCLEOTIDE SEQUENCE [LARGE SCALE GENOMIC DNA]</scope>
    <source>
        <strain evidence="3 4">C7</strain>
    </source>
</reference>
<accession>A0ABW9GAJ4</accession>
<comment type="similarity">
    <text evidence="1">Belongs to the SlyX family.</text>
</comment>
<evidence type="ECO:0000313" key="4">
    <source>
        <dbReference type="Proteomes" id="UP001629953"/>
    </source>
</evidence>
<dbReference type="PANTHER" id="PTHR36508">
    <property type="entry name" value="PROTEIN SLYX"/>
    <property type="match status" value="1"/>
</dbReference>
<proteinExistence type="inferred from homology"/>
<protein>
    <recommendedName>
        <fullName evidence="1">Protein SlyX homolog</fullName>
    </recommendedName>
</protein>
<dbReference type="PANTHER" id="PTHR36508:SF1">
    <property type="entry name" value="PROTEIN SLYX"/>
    <property type="match status" value="1"/>
</dbReference>
<feature type="coiled-coil region" evidence="2">
    <location>
        <begin position="9"/>
        <end position="43"/>
    </location>
</feature>
<dbReference type="Proteomes" id="UP001629953">
    <property type="component" value="Unassembled WGS sequence"/>
</dbReference>
<organism evidence="3 4">
    <name type="scientific">Celerinatantimonas yamalensis</name>
    <dbReference type="NCBI Taxonomy" id="559956"/>
    <lineage>
        <taxon>Bacteria</taxon>
        <taxon>Pseudomonadati</taxon>
        <taxon>Pseudomonadota</taxon>
        <taxon>Gammaproteobacteria</taxon>
        <taxon>Celerinatantimonadaceae</taxon>
        <taxon>Celerinatantimonas</taxon>
    </lineage>
</organism>
<dbReference type="RefSeq" id="WP_408624977.1">
    <property type="nucleotide sequence ID" value="NZ_JBEQCT010000010.1"/>
</dbReference>
<evidence type="ECO:0000256" key="1">
    <source>
        <dbReference type="HAMAP-Rule" id="MF_00715"/>
    </source>
</evidence>
<keyword evidence="2" id="KW-0175">Coiled coil</keyword>
<comment type="caution">
    <text evidence="3">The sequence shown here is derived from an EMBL/GenBank/DDBJ whole genome shotgun (WGS) entry which is preliminary data.</text>
</comment>
<name>A0ABW9GAJ4_9GAMM</name>
<sequence length="71" mass="8182">MTSYLEARIEQLENQLTFQDDSIAQLNDAVTNQQWQIEKLTQQIKLLGDKLQQVQPSQIASQAEETPPPHY</sequence>
<dbReference type="EMBL" id="JBEQCT010000010">
    <property type="protein sequence ID" value="MFM2486676.1"/>
    <property type="molecule type" value="Genomic_DNA"/>
</dbReference>
<gene>
    <name evidence="1" type="primary">slyX</name>
    <name evidence="3" type="ORF">ABUE30_16720</name>
</gene>
<evidence type="ECO:0000256" key="2">
    <source>
        <dbReference type="SAM" id="Coils"/>
    </source>
</evidence>
<evidence type="ECO:0000313" key="3">
    <source>
        <dbReference type="EMBL" id="MFM2486676.1"/>
    </source>
</evidence>
<keyword evidence="4" id="KW-1185">Reference proteome</keyword>
<dbReference type="InterPro" id="IPR007236">
    <property type="entry name" value="SlyX"/>
</dbReference>
<dbReference type="Pfam" id="PF04102">
    <property type="entry name" value="SlyX"/>
    <property type="match status" value="1"/>
</dbReference>